<comment type="caution">
    <text evidence="8">The sequence shown here is derived from an EMBL/GenBank/DDBJ whole genome shotgun (WGS) entry which is preliminary data.</text>
</comment>
<evidence type="ECO:0000313" key="9">
    <source>
        <dbReference type="Proteomes" id="UP001172673"/>
    </source>
</evidence>
<dbReference type="GO" id="GO:0000981">
    <property type="term" value="F:DNA-binding transcription factor activity, RNA polymerase II-specific"/>
    <property type="evidence" value="ECO:0007669"/>
    <property type="project" value="TreeGrafter"/>
</dbReference>
<dbReference type="GO" id="GO:0005634">
    <property type="term" value="C:nucleus"/>
    <property type="evidence" value="ECO:0007669"/>
    <property type="project" value="UniProtKB-SubCell"/>
</dbReference>
<dbReference type="InterPro" id="IPR007219">
    <property type="entry name" value="XnlR_reg_dom"/>
</dbReference>
<gene>
    <name evidence="8" type="ORF">H2200_001329</name>
</gene>
<dbReference type="Proteomes" id="UP001172673">
    <property type="component" value="Unassembled WGS sequence"/>
</dbReference>
<keyword evidence="3" id="KW-0238">DNA-binding</keyword>
<evidence type="ECO:0000259" key="7">
    <source>
        <dbReference type="Pfam" id="PF04082"/>
    </source>
</evidence>
<dbReference type="AlphaFoldDB" id="A0AA38XKY9"/>
<keyword evidence="9" id="KW-1185">Reference proteome</keyword>
<accession>A0AA38XKY9</accession>
<dbReference type="PANTHER" id="PTHR31845:SF10">
    <property type="entry name" value="ZN(II)2CYS6 TRANSCRIPTION FACTOR (EUROFUNG)"/>
    <property type="match status" value="1"/>
</dbReference>
<organism evidence="8 9">
    <name type="scientific">Cladophialophora chaetospira</name>
    <dbReference type="NCBI Taxonomy" id="386627"/>
    <lineage>
        <taxon>Eukaryota</taxon>
        <taxon>Fungi</taxon>
        <taxon>Dikarya</taxon>
        <taxon>Ascomycota</taxon>
        <taxon>Pezizomycotina</taxon>
        <taxon>Eurotiomycetes</taxon>
        <taxon>Chaetothyriomycetidae</taxon>
        <taxon>Chaetothyriales</taxon>
        <taxon>Herpotrichiellaceae</taxon>
        <taxon>Cladophialophora</taxon>
    </lineage>
</organism>
<feature type="compositionally biased region" description="Basic and acidic residues" evidence="6">
    <location>
        <begin position="7"/>
        <end position="20"/>
    </location>
</feature>
<evidence type="ECO:0000256" key="3">
    <source>
        <dbReference type="ARBA" id="ARBA00023125"/>
    </source>
</evidence>
<dbReference type="GO" id="GO:0008270">
    <property type="term" value="F:zinc ion binding"/>
    <property type="evidence" value="ECO:0007669"/>
    <property type="project" value="InterPro"/>
</dbReference>
<dbReference type="Pfam" id="PF04082">
    <property type="entry name" value="Fungal_trans"/>
    <property type="match status" value="1"/>
</dbReference>
<comment type="subcellular location">
    <subcellularLocation>
        <location evidence="1">Nucleus</location>
    </subcellularLocation>
</comment>
<keyword evidence="4" id="KW-0804">Transcription</keyword>
<dbReference type="EMBL" id="JAPDRK010000002">
    <property type="protein sequence ID" value="KAJ9615255.1"/>
    <property type="molecule type" value="Genomic_DNA"/>
</dbReference>
<keyword evidence="5" id="KW-0539">Nucleus</keyword>
<evidence type="ECO:0000313" key="8">
    <source>
        <dbReference type="EMBL" id="KAJ9615255.1"/>
    </source>
</evidence>
<sequence>MPTPKEGLQRAEPPHAVRPDESLDGVTAAFAASQPRLAGSNARPDSFAADLDPAIWINRLIKNESEGEVALQSYRIEFQPLFPFVVLPADVSFIDVRETKPLLLLVVLMMTSPHASTRQLSIAKKLRHIISYSVLVKGNHSLDVLQGLLIFVNWYHLHLQLGSQLCNQIHLVMSVMTELRLNKSADSKNFKLGLGLLGYFGKAGSVPSVMATIEGRDAPREPTTRTSEERRTFLGCFFLTSIVVDFAACMDLLSERLDQATASVDNTAGQLGHNSVARAASRLFSGLKTAHKAKYTAEADHPGQPSGSYPSLIGTMPLFDEFFLSPATSFSEFLDEEFWQQFS</sequence>
<dbReference type="GO" id="GO:0000976">
    <property type="term" value="F:transcription cis-regulatory region binding"/>
    <property type="evidence" value="ECO:0007669"/>
    <property type="project" value="TreeGrafter"/>
</dbReference>
<evidence type="ECO:0000256" key="1">
    <source>
        <dbReference type="ARBA" id="ARBA00004123"/>
    </source>
</evidence>
<protein>
    <recommendedName>
        <fullName evidence="7">Xylanolytic transcriptional activator regulatory domain-containing protein</fullName>
    </recommendedName>
</protein>
<evidence type="ECO:0000256" key="2">
    <source>
        <dbReference type="ARBA" id="ARBA00023015"/>
    </source>
</evidence>
<evidence type="ECO:0000256" key="6">
    <source>
        <dbReference type="SAM" id="MobiDB-lite"/>
    </source>
</evidence>
<evidence type="ECO:0000256" key="4">
    <source>
        <dbReference type="ARBA" id="ARBA00023163"/>
    </source>
</evidence>
<name>A0AA38XKY9_9EURO</name>
<dbReference type="GO" id="GO:0006351">
    <property type="term" value="P:DNA-templated transcription"/>
    <property type="evidence" value="ECO:0007669"/>
    <property type="project" value="InterPro"/>
</dbReference>
<reference evidence="8" key="1">
    <citation type="submission" date="2022-10" db="EMBL/GenBank/DDBJ databases">
        <title>Culturing micro-colonial fungi from biological soil crusts in the Mojave desert and describing Neophaeococcomyces mojavensis, and introducing the new genera and species Taxawa tesnikishii.</title>
        <authorList>
            <person name="Kurbessoian T."/>
            <person name="Stajich J.E."/>
        </authorList>
    </citation>
    <scope>NUCLEOTIDE SEQUENCE</scope>
    <source>
        <strain evidence="8">TK_41</strain>
    </source>
</reference>
<dbReference type="PANTHER" id="PTHR31845">
    <property type="entry name" value="FINGER DOMAIN PROTEIN, PUTATIVE-RELATED"/>
    <property type="match status" value="1"/>
</dbReference>
<feature type="domain" description="Xylanolytic transcriptional activator regulatory" evidence="7">
    <location>
        <begin position="71"/>
        <end position="239"/>
    </location>
</feature>
<proteinExistence type="predicted"/>
<dbReference type="InterPro" id="IPR051089">
    <property type="entry name" value="prtT"/>
</dbReference>
<feature type="region of interest" description="Disordered" evidence="6">
    <location>
        <begin position="1"/>
        <end position="20"/>
    </location>
</feature>
<evidence type="ECO:0000256" key="5">
    <source>
        <dbReference type="ARBA" id="ARBA00023242"/>
    </source>
</evidence>
<keyword evidence="2" id="KW-0805">Transcription regulation</keyword>